<organism evidence="1 2">
    <name type="scientific">Thalassiosira oceanica</name>
    <name type="common">Marine diatom</name>
    <dbReference type="NCBI Taxonomy" id="159749"/>
    <lineage>
        <taxon>Eukaryota</taxon>
        <taxon>Sar</taxon>
        <taxon>Stramenopiles</taxon>
        <taxon>Ochrophyta</taxon>
        <taxon>Bacillariophyta</taxon>
        <taxon>Coscinodiscophyceae</taxon>
        <taxon>Thalassiosirophycidae</taxon>
        <taxon>Thalassiosirales</taxon>
        <taxon>Thalassiosiraceae</taxon>
        <taxon>Thalassiosira</taxon>
    </lineage>
</organism>
<dbReference type="EMBL" id="AGNL01043895">
    <property type="protein sequence ID" value="EJK50373.1"/>
    <property type="molecule type" value="Genomic_DNA"/>
</dbReference>
<sequence>IMRENVRYTCNDYMENSGSASPGQFPVQTHTPLAFEHVADDEDAGAAGGVMDGAAGVDEGVGAASHFG</sequence>
<protein>
    <submittedName>
        <fullName evidence="1">Uncharacterized protein</fullName>
    </submittedName>
</protein>
<feature type="non-terminal residue" evidence="1">
    <location>
        <position position="1"/>
    </location>
</feature>
<proteinExistence type="predicted"/>
<keyword evidence="2" id="KW-1185">Reference proteome</keyword>
<reference evidence="1 2" key="1">
    <citation type="journal article" date="2012" name="Genome Biol.">
        <title>Genome and low-iron response of an oceanic diatom adapted to chronic iron limitation.</title>
        <authorList>
            <person name="Lommer M."/>
            <person name="Specht M."/>
            <person name="Roy A.S."/>
            <person name="Kraemer L."/>
            <person name="Andreson R."/>
            <person name="Gutowska M.A."/>
            <person name="Wolf J."/>
            <person name="Bergner S.V."/>
            <person name="Schilhabel M.B."/>
            <person name="Klostermeier U.C."/>
            <person name="Beiko R.G."/>
            <person name="Rosenstiel P."/>
            <person name="Hippler M."/>
            <person name="Laroche J."/>
        </authorList>
    </citation>
    <scope>NUCLEOTIDE SEQUENCE [LARGE SCALE GENOMIC DNA]</scope>
    <source>
        <strain evidence="1 2">CCMP1005</strain>
    </source>
</reference>
<name>K0R9T2_THAOC</name>
<dbReference type="AlphaFoldDB" id="K0R9T2"/>
<dbReference type="Proteomes" id="UP000266841">
    <property type="component" value="Unassembled WGS sequence"/>
</dbReference>
<gene>
    <name evidence="1" type="ORF">THAOC_30669</name>
</gene>
<evidence type="ECO:0000313" key="2">
    <source>
        <dbReference type="Proteomes" id="UP000266841"/>
    </source>
</evidence>
<evidence type="ECO:0000313" key="1">
    <source>
        <dbReference type="EMBL" id="EJK50373.1"/>
    </source>
</evidence>
<comment type="caution">
    <text evidence="1">The sequence shown here is derived from an EMBL/GenBank/DDBJ whole genome shotgun (WGS) entry which is preliminary data.</text>
</comment>
<accession>K0R9T2</accession>